<dbReference type="InterPro" id="IPR036420">
    <property type="entry name" value="BRCT_dom_sf"/>
</dbReference>
<proteinExistence type="predicted"/>
<dbReference type="Proteomes" id="UP000274556">
    <property type="component" value="Unassembled WGS sequence"/>
</dbReference>
<gene>
    <name evidence="1" type="ORF">BDD21_0970</name>
</gene>
<dbReference type="CDD" id="cd00027">
    <property type="entry name" value="BRCT"/>
    <property type="match status" value="1"/>
</dbReference>
<evidence type="ECO:0000313" key="2">
    <source>
        <dbReference type="Proteomes" id="UP000274556"/>
    </source>
</evidence>
<accession>A0A495V4L8</accession>
<dbReference type="Gene3D" id="3.40.50.10190">
    <property type="entry name" value="BRCT domain"/>
    <property type="match status" value="1"/>
</dbReference>
<evidence type="ECO:0000313" key="1">
    <source>
        <dbReference type="EMBL" id="RKT43620.1"/>
    </source>
</evidence>
<reference evidence="1 2" key="1">
    <citation type="submission" date="2018-10" db="EMBL/GenBank/DDBJ databases">
        <title>Genomic Encyclopedia of Archaeal and Bacterial Type Strains, Phase II (KMG-II): from individual species to whole genera.</title>
        <authorList>
            <person name="Goeker M."/>
        </authorList>
    </citation>
    <scope>NUCLEOTIDE SEQUENCE [LARGE SCALE GENOMIC DNA]</scope>
    <source>
        <strain evidence="1 2">DSM 235</strain>
    </source>
</reference>
<dbReference type="RefSeq" id="WP_147430992.1">
    <property type="nucleotide sequence ID" value="NZ_RBXL01000001.1"/>
</dbReference>
<keyword evidence="2" id="KW-1185">Reference proteome</keyword>
<protein>
    <recommendedName>
        <fullName evidence="3">BRCT domain-containing protein</fullName>
    </recommendedName>
</protein>
<sequence>MPKKNESRDDDVLVFIYRDAKGHIAVQEVYSASEDDTYIQGYRVDDGGIRTYRKDRVLEVVTPETQVAQRVAFYQDTLPPPTLSATRTSGITRHVVSHRDGIPEVCFTGFKAQDKTELKRLAEDWGMVVRSVVASHLDFLCYGYNAGPMKMERARQQGVTILSEYQFRVMLETGEVPESSAPE</sequence>
<name>A0A495V4L8_9GAMM</name>
<comment type="caution">
    <text evidence="1">The sequence shown here is derived from an EMBL/GenBank/DDBJ whole genome shotgun (WGS) entry which is preliminary data.</text>
</comment>
<dbReference type="OrthoDB" id="9132890at2"/>
<dbReference type="AlphaFoldDB" id="A0A495V4L8"/>
<dbReference type="SUPFAM" id="SSF52113">
    <property type="entry name" value="BRCT domain"/>
    <property type="match status" value="1"/>
</dbReference>
<dbReference type="EMBL" id="RBXL01000001">
    <property type="protein sequence ID" value="RKT43620.1"/>
    <property type="molecule type" value="Genomic_DNA"/>
</dbReference>
<organism evidence="1 2">
    <name type="scientific">Thiocapsa rosea</name>
    <dbReference type="NCBI Taxonomy" id="69360"/>
    <lineage>
        <taxon>Bacteria</taxon>
        <taxon>Pseudomonadati</taxon>
        <taxon>Pseudomonadota</taxon>
        <taxon>Gammaproteobacteria</taxon>
        <taxon>Chromatiales</taxon>
        <taxon>Chromatiaceae</taxon>
        <taxon>Thiocapsa</taxon>
    </lineage>
</organism>
<evidence type="ECO:0008006" key="3">
    <source>
        <dbReference type="Google" id="ProtNLM"/>
    </source>
</evidence>